<evidence type="ECO:0000313" key="2">
    <source>
        <dbReference type="EMBL" id="PYC29481.1"/>
    </source>
</evidence>
<evidence type="ECO:0000256" key="1">
    <source>
        <dbReference type="SAM" id="Phobius"/>
    </source>
</evidence>
<comment type="caution">
    <text evidence="2">The sequence shown here is derived from an EMBL/GenBank/DDBJ whole genome shotgun (WGS) entry which is preliminary data.</text>
</comment>
<dbReference type="Proteomes" id="UP000248146">
    <property type="component" value="Unassembled WGS sequence"/>
</dbReference>
<dbReference type="AlphaFoldDB" id="A0A2V4L614"/>
<sequence length="111" mass="12283">MQNLRTSDNGGYIDFLRERLEGRGIEAIACDLGEEARGHRYALLLPHAHDAQQAWQLLGEAPDESGYRLQQAEARDNRFIALCRSPLMRRASLILLGLVLLGAGIEALLAT</sequence>
<accession>A0A2V4L614</accession>
<dbReference type="OrthoDB" id="6903455at2"/>
<organism evidence="2 3">
    <name type="scientific">Aquipseudomonas alcaligenes</name>
    <name type="common">Pseudomonas alcaligenes</name>
    <dbReference type="NCBI Taxonomy" id="43263"/>
    <lineage>
        <taxon>Bacteria</taxon>
        <taxon>Pseudomonadati</taxon>
        <taxon>Pseudomonadota</taxon>
        <taxon>Gammaproteobacteria</taxon>
        <taxon>Pseudomonadales</taxon>
        <taxon>Pseudomonadaceae</taxon>
        <taxon>Aquipseudomonas</taxon>
    </lineage>
</organism>
<keyword evidence="1" id="KW-1133">Transmembrane helix</keyword>
<evidence type="ECO:0000313" key="3">
    <source>
        <dbReference type="Proteomes" id="UP000248146"/>
    </source>
</evidence>
<name>A0A2V4L614_AQUAC</name>
<keyword evidence="1" id="KW-0812">Transmembrane</keyword>
<reference evidence="2 3" key="1">
    <citation type="submission" date="2018-06" db="EMBL/GenBank/DDBJ databases">
        <title>Pseudomonas diversity within urban Lake Michigan freshwaters.</title>
        <authorList>
            <person name="Batrich M."/>
            <person name="Hatzopoulos T."/>
            <person name="Putonti C."/>
        </authorList>
    </citation>
    <scope>NUCLEOTIDE SEQUENCE [LARGE SCALE GENOMIC DNA]</scope>
    <source>
        <strain evidence="2 3">MB-090714</strain>
    </source>
</reference>
<gene>
    <name evidence="2" type="ORF">DMO17_01960</name>
</gene>
<dbReference type="EMBL" id="QJRX01000001">
    <property type="protein sequence ID" value="PYC29481.1"/>
    <property type="molecule type" value="Genomic_DNA"/>
</dbReference>
<evidence type="ECO:0008006" key="4">
    <source>
        <dbReference type="Google" id="ProtNLM"/>
    </source>
</evidence>
<proteinExistence type="predicted"/>
<keyword evidence="1" id="KW-0472">Membrane</keyword>
<protein>
    <recommendedName>
        <fullName evidence="4">DUF2007 domain-containing protein</fullName>
    </recommendedName>
</protein>
<feature type="transmembrane region" description="Helical" evidence="1">
    <location>
        <begin position="91"/>
        <end position="110"/>
    </location>
</feature>
<dbReference type="RefSeq" id="WP_110680622.1">
    <property type="nucleotide sequence ID" value="NZ_QJRX01000001.1"/>
</dbReference>